<evidence type="ECO:0000256" key="1">
    <source>
        <dbReference type="ARBA" id="ARBA00008857"/>
    </source>
</evidence>
<dbReference type="Proteomes" id="UP000266889">
    <property type="component" value="Unassembled WGS sequence"/>
</dbReference>
<keyword evidence="3" id="KW-0233">DNA recombination</keyword>
<dbReference type="PROSITE" id="PS51898">
    <property type="entry name" value="TYR_RECOMBINASE"/>
    <property type="match status" value="1"/>
</dbReference>
<organism evidence="8 9">
    <name type="scientific">Micromonospora arida</name>
    <dbReference type="NCBI Taxonomy" id="2203715"/>
    <lineage>
        <taxon>Bacteria</taxon>
        <taxon>Bacillati</taxon>
        <taxon>Actinomycetota</taxon>
        <taxon>Actinomycetes</taxon>
        <taxon>Micromonosporales</taxon>
        <taxon>Micromonosporaceae</taxon>
        <taxon>Micromonospora</taxon>
    </lineage>
</organism>
<evidence type="ECO:0000313" key="9">
    <source>
        <dbReference type="Proteomes" id="UP000266889"/>
    </source>
</evidence>
<dbReference type="InterPro" id="IPR044068">
    <property type="entry name" value="CB"/>
</dbReference>
<comment type="similarity">
    <text evidence="1">Belongs to the 'phage' integrase family.</text>
</comment>
<dbReference type="AlphaFoldDB" id="A0A3N9WQ24"/>
<gene>
    <name evidence="8" type="ORF">DLJ58_30655</name>
</gene>
<evidence type="ECO:0000256" key="5">
    <source>
        <dbReference type="SAM" id="MobiDB-lite"/>
    </source>
</evidence>
<dbReference type="GO" id="GO:0006310">
    <property type="term" value="P:DNA recombination"/>
    <property type="evidence" value="ECO:0007669"/>
    <property type="project" value="UniProtKB-KW"/>
</dbReference>
<protein>
    <submittedName>
        <fullName evidence="8">Integrase</fullName>
    </submittedName>
</protein>
<name>A0A3N9WQ24_9ACTN</name>
<comment type="caution">
    <text evidence="8">The sequence shown here is derived from an EMBL/GenBank/DDBJ whole genome shotgun (WGS) entry which is preliminary data.</text>
</comment>
<dbReference type="PANTHER" id="PTHR30349">
    <property type="entry name" value="PHAGE INTEGRASE-RELATED"/>
    <property type="match status" value="1"/>
</dbReference>
<evidence type="ECO:0000256" key="3">
    <source>
        <dbReference type="ARBA" id="ARBA00023172"/>
    </source>
</evidence>
<dbReference type="PANTHER" id="PTHR30349:SF41">
    <property type="entry name" value="INTEGRASE_RECOMBINASE PROTEIN MJ0367-RELATED"/>
    <property type="match status" value="1"/>
</dbReference>
<accession>A0A3N9WQ24</accession>
<sequence>MGPRLASQADDLEVSEATASGAGKSHPLRPPSVTPSVTIKGAAGIHVVSGVALLRPEEQVFEAMLDGWQAQQTARNLSLATIAARLRVIRAFAEHVNSYPWQWLPQMIDEWSTDLRAVRGLARSTLRGYQEAVRLFCEYLTDPAYGWAGECQRRFGSHPVQVCHEWNTAVHVQSNESDPRKRAFTVDELQALFDHADEQVMRIRGAGRKGWLPAFRDATLLKTAYAYGLRRNEARMLDVVDFSTNPHAPEFGDLGVCHVRHGKAMAGSAPKRRSVLTIWPWGEDILRQWITEVRPLLAHDGNPALWPSERRDRIGLQRINSQLTTYRNALGLGPGLDFHSLRRSYVTHLIEAGWDPLFVQQQAGHEHASTTSIYTCVSSDFRTRTLRAALDQTMGQALPGATG</sequence>
<evidence type="ECO:0000259" key="7">
    <source>
        <dbReference type="PROSITE" id="PS51900"/>
    </source>
</evidence>
<feature type="region of interest" description="Disordered" evidence="5">
    <location>
        <begin position="1"/>
        <end position="35"/>
    </location>
</feature>
<evidence type="ECO:0000256" key="2">
    <source>
        <dbReference type="ARBA" id="ARBA00023125"/>
    </source>
</evidence>
<keyword evidence="9" id="KW-1185">Reference proteome</keyword>
<feature type="domain" description="Tyr recombinase" evidence="6">
    <location>
        <begin position="179"/>
        <end position="391"/>
    </location>
</feature>
<dbReference type="Pfam" id="PF00589">
    <property type="entry name" value="Phage_integrase"/>
    <property type="match status" value="1"/>
</dbReference>
<dbReference type="CDD" id="cd00397">
    <property type="entry name" value="DNA_BRE_C"/>
    <property type="match status" value="1"/>
</dbReference>
<dbReference type="EMBL" id="QGSY01000306">
    <property type="protein sequence ID" value="RQX02809.1"/>
    <property type="molecule type" value="Genomic_DNA"/>
</dbReference>
<dbReference type="InterPro" id="IPR002104">
    <property type="entry name" value="Integrase_catalytic"/>
</dbReference>
<dbReference type="InterPro" id="IPR013762">
    <property type="entry name" value="Integrase-like_cat_sf"/>
</dbReference>
<evidence type="ECO:0000313" key="8">
    <source>
        <dbReference type="EMBL" id="RQX02809.1"/>
    </source>
</evidence>
<dbReference type="PROSITE" id="PS51900">
    <property type="entry name" value="CB"/>
    <property type="match status" value="1"/>
</dbReference>
<proteinExistence type="inferred from homology"/>
<feature type="domain" description="Core-binding (CB)" evidence="7">
    <location>
        <begin position="59"/>
        <end position="141"/>
    </location>
</feature>
<dbReference type="GO" id="GO:0003677">
    <property type="term" value="F:DNA binding"/>
    <property type="evidence" value="ECO:0007669"/>
    <property type="project" value="UniProtKB-UniRule"/>
</dbReference>
<evidence type="ECO:0000259" key="6">
    <source>
        <dbReference type="PROSITE" id="PS51898"/>
    </source>
</evidence>
<dbReference type="GO" id="GO:0015074">
    <property type="term" value="P:DNA integration"/>
    <property type="evidence" value="ECO:0007669"/>
    <property type="project" value="InterPro"/>
</dbReference>
<dbReference type="InterPro" id="IPR011010">
    <property type="entry name" value="DNA_brk_join_enz"/>
</dbReference>
<dbReference type="InterPro" id="IPR050090">
    <property type="entry name" value="Tyrosine_recombinase_XerCD"/>
</dbReference>
<dbReference type="SUPFAM" id="SSF56349">
    <property type="entry name" value="DNA breaking-rejoining enzymes"/>
    <property type="match status" value="1"/>
</dbReference>
<evidence type="ECO:0000256" key="4">
    <source>
        <dbReference type="PROSITE-ProRule" id="PRU01248"/>
    </source>
</evidence>
<dbReference type="OrthoDB" id="3698359at2"/>
<keyword evidence="2 4" id="KW-0238">DNA-binding</keyword>
<reference evidence="8 9" key="1">
    <citation type="submission" date="2018-05" db="EMBL/GenBank/DDBJ databases">
        <title>Micromonospora from Atacama Desert.</title>
        <authorList>
            <person name="Carro L."/>
            <person name="Goodfellow M."/>
            <person name="Klenk H.-P."/>
        </authorList>
    </citation>
    <scope>NUCLEOTIDE SEQUENCE [LARGE SCALE GENOMIC DNA]</scope>
    <source>
        <strain evidence="8 9">LB32</strain>
    </source>
</reference>
<dbReference type="Gene3D" id="1.10.443.10">
    <property type="entry name" value="Intergrase catalytic core"/>
    <property type="match status" value="1"/>
</dbReference>